<gene>
    <name evidence="7" type="ORF">K8W24_05150</name>
</gene>
<proteinExistence type="inferred from homology"/>
<evidence type="ECO:0000256" key="5">
    <source>
        <dbReference type="SAM" id="MobiDB-lite"/>
    </source>
</evidence>
<evidence type="ECO:0000256" key="1">
    <source>
        <dbReference type="ARBA" id="ARBA00010641"/>
    </source>
</evidence>
<dbReference type="GO" id="GO:0006352">
    <property type="term" value="P:DNA-templated transcription initiation"/>
    <property type="evidence" value="ECO:0007669"/>
    <property type="project" value="InterPro"/>
</dbReference>
<dbReference type="Proteomes" id="UP000775129">
    <property type="component" value="Unassembled WGS sequence"/>
</dbReference>
<protein>
    <submittedName>
        <fullName evidence="7">Sigma-70 region 4 domain-containing protein</fullName>
    </submittedName>
</protein>
<dbReference type="InterPro" id="IPR036388">
    <property type="entry name" value="WH-like_DNA-bd_sf"/>
</dbReference>
<dbReference type="InterPro" id="IPR013324">
    <property type="entry name" value="RNA_pol_sigma_r3/r4-like"/>
</dbReference>
<dbReference type="InterPro" id="IPR013249">
    <property type="entry name" value="RNA_pol_sigma70_r4_t2"/>
</dbReference>
<dbReference type="SUPFAM" id="SSF88659">
    <property type="entry name" value="Sigma3 and sigma4 domains of RNA polymerase sigma factors"/>
    <property type="match status" value="1"/>
</dbReference>
<organism evidence="7 8">
    <name type="scientific">Brachybacterium paraconglomeratum</name>
    <dbReference type="NCBI Taxonomy" id="173362"/>
    <lineage>
        <taxon>Bacteria</taxon>
        <taxon>Bacillati</taxon>
        <taxon>Actinomycetota</taxon>
        <taxon>Actinomycetes</taxon>
        <taxon>Micrococcales</taxon>
        <taxon>Dermabacteraceae</taxon>
        <taxon>Brachybacterium</taxon>
    </lineage>
</organism>
<evidence type="ECO:0000259" key="6">
    <source>
        <dbReference type="Pfam" id="PF08281"/>
    </source>
</evidence>
<evidence type="ECO:0000313" key="7">
    <source>
        <dbReference type="EMBL" id="HJF49174.1"/>
    </source>
</evidence>
<evidence type="ECO:0000256" key="4">
    <source>
        <dbReference type="ARBA" id="ARBA00023163"/>
    </source>
</evidence>
<name>A0A921GN19_9MICO</name>
<dbReference type="EMBL" id="DYWO01000154">
    <property type="protein sequence ID" value="HJF49174.1"/>
    <property type="molecule type" value="Genomic_DNA"/>
</dbReference>
<evidence type="ECO:0000313" key="8">
    <source>
        <dbReference type="Proteomes" id="UP000775129"/>
    </source>
</evidence>
<sequence length="85" mass="10004">MTSRISGLERERRARYAAQREATRVYKDDEGHSWPETAEHFGLSVNAVRFRVYRARKEREAEAAERVQPSLPLEERSQQELSLEE</sequence>
<comment type="caution">
    <text evidence="7">The sequence shown here is derived from an EMBL/GenBank/DDBJ whole genome shotgun (WGS) entry which is preliminary data.</text>
</comment>
<dbReference type="GO" id="GO:0003677">
    <property type="term" value="F:DNA binding"/>
    <property type="evidence" value="ECO:0007669"/>
    <property type="project" value="InterPro"/>
</dbReference>
<evidence type="ECO:0000256" key="2">
    <source>
        <dbReference type="ARBA" id="ARBA00023015"/>
    </source>
</evidence>
<reference evidence="7" key="1">
    <citation type="journal article" date="2021" name="PeerJ">
        <title>Extensive microbial diversity within the chicken gut microbiome revealed by metagenomics and culture.</title>
        <authorList>
            <person name="Gilroy R."/>
            <person name="Ravi A."/>
            <person name="Getino M."/>
            <person name="Pursley I."/>
            <person name="Horton D.L."/>
            <person name="Alikhan N.F."/>
            <person name="Baker D."/>
            <person name="Gharbi K."/>
            <person name="Hall N."/>
            <person name="Watson M."/>
            <person name="Adriaenssens E.M."/>
            <person name="Foster-Nyarko E."/>
            <person name="Jarju S."/>
            <person name="Secka A."/>
            <person name="Antonio M."/>
            <person name="Oren A."/>
            <person name="Chaudhuri R.R."/>
            <person name="La Ragione R."/>
            <person name="Hildebrand F."/>
            <person name="Pallen M.J."/>
        </authorList>
    </citation>
    <scope>NUCLEOTIDE SEQUENCE</scope>
    <source>
        <strain evidence="7">1647</strain>
    </source>
</reference>
<comment type="similarity">
    <text evidence="1">Belongs to the sigma-70 factor family. ECF subfamily.</text>
</comment>
<keyword evidence="2" id="KW-0805">Transcription regulation</keyword>
<dbReference type="AlphaFoldDB" id="A0A921GN19"/>
<evidence type="ECO:0000256" key="3">
    <source>
        <dbReference type="ARBA" id="ARBA00023082"/>
    </source>
</evidence>
<keyword evidence="4" id="KW-0804">Transcription</keyword>
<dbReference type="GO" id="GO:0016987">
    <property type="term" value="F:sigma factor activity"/>
    <property type="evidence" value="ECO:0007669"/>
    <property type="project" value="UniProtKB-KW"/>
</dbReference>
<keyword evidence="3" id="KW-0731">Sigma factor</keyword>
<reference evidence="7" key="2">
    <citation type="submission" date="2021-09" db="EMBL/GenBank/DDBJ databases">
        <authorList>
            <person name="Gilroy R."/>
        </authorList>
    </citation>
    <scope>NUCLEOTIDE SEQUENCE</scope>
    <source>
        <strain evidence="7">1647</strain>
    </source>
</reference>
<dbReference type="Gene3D" id="1.10.10.10">
    <property type="entry name" value="Winged helix-like DNA-binding domain superfamily/Winged helix DNA-binding domain"/>
    <property type="match status" value="1"/>
</dbReference>
<feature type="domain" description="RNA polymerase sigma factor 70 region 4 type 2" evidence="6">
    <location>
        <begin position="28"/>
        <end position="57"/>
    </location>
</feature>
<dbReference type="Pfam" id="PF08281">
    <property type="entry name" value="Sigma70_r4_2"/>
    <property type="match status" value="1"/>
</dbReference>
<feature type="region of interest" description="Disordered" evidence="5">
    <location>
        <begin position="61"/>
        <end position="85"/>
    </location>
</feature>
<accession>A0A921GN19</accession>